<dbReference type="SFLD" id="SFLDG01129">
    <property type="entry name" value="C1.5:_HAD__Beta-PGM__Phosphata"/>
    <property type="match status" value="1"/>
</dbReference>
<reference evidence="1 2" key="1">
    <citation type="submission" date="2017-02" db="EMBL/GenBank/DDBJ databases">
        <title>Prevalence of linear plasmids in Cutibacterium acnes isolates obtained from cancerous prostatic tissue.</title>
        <authorList>
            <person name="Davidsson S."/>
            <person name="Bruggemann H."/>
        </authorList>
    </citation>
    <scope>NUCLEOTIDE SEQUENCE [LARGE SCALE GENOMIC DNA]</scope>
    <source>
        <strain evidence="1 2">11-78</strain>
    </source>
</reference>
<evidence type="ECO:0000313" key="1">
    <source>
        <dbReference type="EMBL" id="PGF35237.1"/>
    </source>
</evidence>
<dbReference type="Pfam" id="PF00702">
    <property type="entry name" value="Hydrolase"/>
    <property type="match status" value="1"/>
</dbReference>
<gene>
    <name evidence="1" type="ORF">B1B09_06560</name>
</gene>
<dbReference type="NCBIfam" id="TIGR01509">
    <property type="entry name" value="HAD-SF-IA-v3"/>
    <property type="match status" value="1"/>
</dbReference>
<organism evidence="1 2">
    <name type="scientific">Cutibacterium acnes</name>
    <name type="common">Propionibacterium acnes</name>
    <dbReference type="NCBI Taxonomy" id="1747"/>
    <lineage>
        <taxon>Bacteria</taxon>
        <taxon>Bacillati</taxon>
        <taxon>Actinomycetota</taxon>
        <taxon>Actinomycetes</taxon>
        <taxon>Propionibacteriales</taxon>
        <taxon>Propionibacteriaceae</taxon>
        <taxon>Cutibacterium</taxon>
    </lineage>
</organism>
<dbReference type="Proteomes" id="UP000226191">
    <property type="component" value="Unassembled WGS sequence"/>
</dbReference>
<dbReference type="SFLD" id="SFLDG01135">
    <property type="entry name" value="C1.5.6:_HAD__Beta-PGM__Phospha"/>
    <property type="match status" value="1"/>
</dbReference>
<dbReference type="SUPFAM" id="SSF56784">
    <property type="entry name" value="HAD-like"/>
    <property type="match status" value="1"/>
</dbReference>
<dbReference type="GO" id="GO:0016787">
    <property type="term" value="F:hydrolase activity"/>
    <property type="evidence" value="ECO:0007669"/>
    <property type="project" value="UniProtKB-KW"/>
</dbReference>
<dbReference type="PANTHER" id="PTHR18901:SF38">
    <property type="entry name" value="PSEUDOURIDINE-5'-PHOSPHATASE"/>
    <property type="match status" value="1"/>
</dbReference>
<dbReference type="OrthoDB" id="9800058at2"/>
<dbReference type="InterPro" id="IPR006439">
    <property type="entry name" value="HAD-SF_hydro_IA"/>
</dbReference>
<name>A0A8B2VHU6_CUTAC</name>
<accession>A0A8B2VHU6</accession>
<keyword evidence="1" id="KW-0378">Hydrolase</keyword>
<dbReference type="Gene3D" id="3.40.50.1000">
    <property type="entry name" value="HAD superfamily/HAD-like"/>
    <property type="match status" value="1"/>
</dbReference>
<sequence length="214" mass="23104">MVTMYPPQYVDAVLFDMDGTLLNTLPAWCVASEHLWGTSLADADSAKVDGGTVDDVVELYLRDHPQADPQATVERFMDILDANLAGNTEPMPGADRLVKRLSGHVPIAVVSNSPTRLVRDGLASQGWLELFDTVLGVDEVAAGKPAPDPYLTAARRLGADPSRCVVVEDSAFGLRAGRAAGAWVLTVGRRLKGQGDMWVPGLDDERVTSWEPHR</sequence>
<proteinExistence type="predicted"/>
<dbReference type="GeneID" id="92856050"/>
<dbReference type="CDD" id="cd07505">
    <property type="entry name" value="HAD_BPGM-like"/>
    <property type="match status" value="1"/>
</dbReference>
<dbReference type="PROSITE" id="PS01228">
    <property type="entry name" value="COF_1"/>
    <property type="match status" value="1"/>
</dbReference>
<dbReference type="EMBL" id="MVCE01000002">
    <property type="protein sequence ID" value="PGF35237.1"/>
    <property type="molecule type" value="Genomic_DNA"/>
</dbReference>
<protein>
    <submittedName>
        <fullName evidence="1">Hydrolase</fullName>
    </submittedName>
</protein>
<dbReference type="PANTHER" id="PTHR18901">
    <property type="entry name" value="2-DEOXYGLUCOSE-6-PHOSPHATE PHOSPHATASE 2"/>
    <property type="match status" value="1"/>
</dbReference>
<dbReference type="RefSeq" id="WP_002515706.1">
    <property type="nucleotide sequence ID" value="NZ_AP022844.1"/>
</dbReference>
<dbReference type="SFLD" id="SFLDS00003">
    <property type="entry name" value="Haloacid_Dehalogenase"/>
    <property type="match status" value="1"/>
</dbReference>
<dbReference type="InterPro" id="IPR036412">
    <property type="entry name" value="HAD-like_sf"/>
</dbReference>
<dbReference type="InterPro" id="IPR023214">
    <property type="entry name" value="HAD_sf"/>
</dbReference>
<dbReference type="Gene3D" id="1.10.150.240">
    <property type="entry name" value="Putative phosphatase, domain 2"/>
    <property type="match status" value="1"/>
</dbReference>
<dbReference type="PRINTS" id="PR00413">
    <property type="entry name" value="HADHALOGNASE"/>
</dbReference>
<comment type="caution">
    <text evidence="1">The sequence shown here is derived from an EMBL/GenBank/DDBJ whole genome shotgun (WGS) entry which is preliminary data.</text>
</comment>
<dbReference type="AlphaFoldDB" id="A0A8B2VHU6"/>
<dbReference type="InterPro" id="IPR023198">
    <property type="entry name" value="PGP-like_dom2"/>
</dbReference>
<evidence type="ECO:0000313" key="2">
    <source>
        <dbReference type="Proteomes" id="UP000226191"/>
    </source>
</evidence>